<protein>
    <recommendedName>
        <fullName evidence="6">KOW domain-containing protein</fullName>
    </recommendedName>
</protein>
<comment type="similarity">
    <text evidence="1 4">Belongs to the universal ribosomal protein uL24 family.</text>
</comment>
<dbReference type="InterPro" id="IPR014722">
    <property type="entry name" value="Rib_uL2_dom2"/>
</dbReference>
<dbReference type="AlphaFoldDB" id="A0A7J9KQY2"/>
<evidence type="ECO:0000256" key="4">
    <source>
        <dbReference type="RuleBase" id="RU003477"/>
    </source>
</evidence>
<dbReference type="Pfam" id="PF00467">
    <property type="entry name" value="KOW"/>
    <property type="match status" value="1"/>
</dbReference>
<dbReference type="InterPro" id="IPR003256">
    <property type="entry name" value="Ribosomal_uL24"/>
</dbReference>
<organism evidence="7 8">
    <name type="scientific">Gossypium schwendimanii</name>
    <name type="common">Cotton</name>
    <dbReference type="NCBI Taxonomy" id="34291"/>
    <lineage>
        <taxon>Eukaryota</taxon>
        <taxon>Viridiplantae</taxon>
        <taxon>Streptophyta</taxon>
        <taxon>Embryophyta</taxon>
        <taxon>Tracheophyta</taxon>
        <taxon>Spermatophyta</taxon>
        <taxon>Magnoliopsida</taxon>
        <taxon>eudicotyledons</taxon>
        <taxon>Gunneridae</taxon>
        <taxon>Pentapetalae</taxon>
        <taxon>rosids</taxon>
        <taxon>malvids</taxon>
        <taxon>Malvales</taxon>
        <taxon>Malvaceae</taxon>
        <taxon>Malvoideae</taxon>
        <taxon>Gossypium</taxon>
    </lineage>
</organism>
<accession>A0A7J9KQY2</accession>
<dbReference type="InterPro" id="IPR057264">
    <property type="entry name" value="Ribosomal_uL24_C"/>
</dbReference>
<dbReference type="Proteomes" id="UP000593576">
    <property type="component" value="Unassembled WGS sequence"/>
</dbReference>
<keyword evidence="3 4" id="KW-0687">Ribonucleoprotein</keyword>
<keyword evidence="8" id="KW-1185">Reference proteome</keyword>
<feature type="region of interest" description="Disordered" evidence="5">
    <location>
        <begin position="170"/>
        <end position="189"/>
    </location>
</feature>
<sequence length="189" mass="20746">MAAMAALQSSMTALSLSSNSFLGQRLSIPPSLSPLHLKRWERKECKPNSLPVLHKMHVKVGDTIKVISGRDKGKIGEISKIFKHNSTIVVKDINLKTKHMKSRGEDQPGQIIKIEAPIHSSNVMLYSKEKEVTSRVGHKVLDDGKKVRYLIKTGEILDSDENWKKLKEAAKEKTEVAAAAPAADTGAAS</sequence>
<dbReference type="NCBIfam" id="TIGR01079">
    <property type="entry name" value="rplX_bact"/>
    <property type="match status" value="1"/>
</dbReference>
<dbReference type="InterPro" id="IPR041988">
    <property type="entry name" value="Ribosomal_uL24_KOW"/>
</dbReference>
<dbReference type="InterPro" id="IPR008991">
    <property type="entry name" value="Translation_prot_SH3-like_sf"/>
</dbReference>
<feature type="domain" description="KOW" evidence="6">
    <location>
        <begin position="57"/>
        <end position="84"/>
    </location>
</feature>
<dbReference type="OrthoDB" id="359154at2759"/>
<dbReference type="GO" id="GO:0003735">
    <property type="term" value="F:structural constituent of ribosome"/>
    <property type="evidence" value="ECO:0007669"/>
    <property type="project" value="InterPro"/>
</dbReference>
<reference evidence="7 8" key="1">
    <citation type="journal article" date="2019" name="Genome Biol. Evol.">
        <title>Insights into the evolution of the New World diploid cottons (Gossypium, subgenus Houzingenia) based on genome sequencing.</title>
        <authorList>
            <person name="Grover C.E."/>
            <person name="Arick M.A. 2nd"/>
            <person name="Thrash A."/>
            <person name="Conover J.L."/>
            <person name="Sanders W.S."/>
            <person name="Peterson D.G."/>
            <person name="Frelichowski J.E."/>
            <person name="Scheffler J.A."/>
            <person name="Scheffler B.E."/>
            <person name="Wendel J.F."/>
        </authorList>
    </citation>
    <scope>NUCLEOTIDE SEQUENCE [LARGE SCALE GENOMIC DNA]</scope>
    <source>
        <strain evidence="7">1</strain>
        <tissue evidence="7">Leaf</tissue>
    </source>
</reference>
<comment type="caution">
    <text evidence="7">The sequence shown here is derived from an EMBL/GenBank/DDBJ whole genome shotgun (WGS) entry which is preliminary data.</text>
</comment>
<feature type="compositionally biased region" description="Low complexity" evidence="5">
    <location>
        <begin position="176"/>
        <end position="189"/>
    </location>
</feature>
<evidence type="ECO:0000256" key="1">
    <source>
        <dbReference type="ARBA" id="ARBA00010618"/>
    </source>
</evidence>
<dbReference type="GO" id="GO:0006412">
    <property type="term" value="P:translation"/>
    <property type="evidence" value="ECO:0007669"/>
    <property type="project" value="InterPro"/>
</dbReference>
<dbReference type="InterPro" id="IPR005825">
    <property type="entry name" value="Ribosomal_uL24_CS"/>
</dbReference>
<dbReference type="PANTHER" id="PTHR12903">
    <property type="entry name" value="MITOCHONDRIAL RIBOSOMAL PROTEIN L24"/>
    <property type="match status" value="1"/>
</dbReference>
<evidence type="ECO:0000313" key="8">
    <source>
        <dbReference type="Proteomes" id="UP000593576"/>
    </source>
</evidence>
<proteinExistence type="inferred from homology"/>
<dbReference type="EMBL" id="JABFAF010000002">
    <property type="protein sequence ID" value="MBA0848915.1"/>
    <property type="molecule type" value="Genomic_DNA"/>
</dbReference>
<dbReference type="GO" id="GO:0003723">
    <property type="term" value="F:RNA binding"/>
    <property type="evidence" value="ECO:0007669"/>
    <property type="project" value="InterPro"/>
</dbReference>
<evidence type="ECO:0000256" key="3">
    <source>
        <dbReference type="ARBA" id="ARBA00023274"/>
    </source>
</evidence>
<dbReference type="PROSITE" id="PS01108">
    <property type="entry name" value="RIBOSOMAL_L24"/>
    <property type="match status" value="1"/>
</dbReference>
<gene>
    <name evidence="7" type="ORF">Goshw_008663</name>
</gene>
<dbReference type="Gene3D" id="2.30.30.30">
    <property type="match status" value="1"/>
</dbReference>
<evidence type="ECO:0000256" key="5">
    <source>
        <dbReference type="SAM" id="MobiDB-lite"/>
    </source>
</evidence>
<evidence type="ECO:0000259" key="6">
    <source>
        <dbReference type="SMART" id="SM00739"/>
    </source>
</evidence>
<evidence type="ECO:0000256" key="2">
    <source>
        <dbReference type="ARBA" id="ARBA00022980"/>
    </source>
</evidence>
<dbReference type="GO" id="GO:1990904">
    <property type="term" value="C:ribonucleoprotein complex"/>
    <property type="evidence" value="ECO:0007669"/>
    <property type="project" value="UniProtKB-KW"/>
</dbReference>
<dbReference type="HAMAP" id="MF_01326_B">
    <property type="entry name" value="Ribosomal_uL24_B"/>
    <property type="match status" value="1"/>
</dbReference>
<dbReference type="SUPFAM" id="SSF50104">
    <property type="entry name" value="Translation proteins SH3-like domain"/>
    <property type="match status" value="1"/>
</dbReference>
<dbReference type="InterPro" id="IPR005824">
    <property type="entry name" value="KOW"/>
</dbReference>
<keyword evidence="2 4" id="KW-0689">Ribosomal protein</keyword>
<evidence type="ECO:0000313" key="7">
    <source>
        <dbReference type="EMBL" id="MBA0848915.1"/>
    </source>
</evidence>
<dbReference type="Pfam" id="PF17136">
    <property type="entry name" value="ribosomal_L24"/>
    <property type="match status" value="1"/>
</dbReference>
<dbReference type="GO" id="GO:0005840">
    <property type="term" value="C:ribosome"/>
    <property type="evidence" value="ECO:0007669"/>
    <property type="project" value="UniProtKB-KW"/>
</dbReference>
<dbReference type="CDD" id="cd06089">
    <property type="entry name" value="KOW_RPL26"/>
    <property type="match status" value="1"/>
</dbReference>
<name>A0A7J9KQY2_GOSSC</name>
<dbReference type="SMART" id="SM00739">
    <property type="entry name" value="KOW"/>
    <property type="match status" value="1"/>
</dbReference>